<sequence>MVATRDDIAFYIKLFPLTSIHPEAYAKSAAVLCEEDNDKALKLLEDAFANITIPAPKCETNAVDESIRMGRSLGVSSTPTIVFQNGRIVSGVIKADELAGRATEK</sequence>
<comment type="caution">
    <text evidence="2">The sequence shown here is derived from an EMBL/GenBank/DDBJ whole genome shotgun (WGS) entry which is preliminary data.</text>
</comment>
<dbReference type="InterPro" id="IPR012336">
    <property type="entry name" value="Thioredoxin-like_fold"/>
</dbReference>
<feature type="domain" description="Thioredoxin-like fold" evidence="1">
    <location>
        <begin position="6"/>
        <end position="99"/>
    </location>
</feature>
<dbReference type="InterPro" id="IPR036249">
    <property type="entry name" value="Thioredoxin-like_sf"/>
</dbReference>
<dbReference type="PANTHER" id="PTHR35272:SF3">
    <property type="entry name" value="THIOL:DISULFIDE INTERCHANGE PROTEIN DSBC"/>
    <property type="match status" value="1"/>
</dbReference>
<dbReference type="Pfam" id="PF13098">
    <property type="entry name" value="Thioredoxin_2"/>
    <property type="match status" value="1"/>
</dbReference>
<evidence type="ECO:0000259" key="1">
    <source>
        <dbReference type="Pfam" id="PF13098"/>
    </source>
</evidence>
<organism evidence="2">
    <name type="scientific">marine sediment metagenome</name>
    <dbReference type="NCBI Taxonomy" id="412755"/>
    <lineage>
        <taxon>unclassified sequences</taxon>
        <taxon>metagenomes</taxon>
        <taxon>ecological metagenomes</taxon>
    </lineage>
</organism>
<dbReference type="SUPFAM" id="SSF52833">
    <property type="entry name" value="Thioredoxin-like"/>
    <property type="match status" value="1"/>
</dbReference>
<proteinExistence type="predicted"/>
<protein>
    <recommendedName>
        <fullName evidence="1">Thioredoxin-like fold domain-containing protein</fullName>
    </recommendedName>
</protein>
<dbReference type="AlphaFoldDB" id="A0A0F9JJK1"/>
<gene>
    <name evidence="2" type="ORF">LCGC14_1749010</name>
</gene>
<dbReference type="PANTHER" id="PTHR35272">
    <property type="entry name" value="THIOL:DISULFIDE INTERCHANGE PROTEIN DSBC-RELATED"/>
    <property type="match status" value="1"/>
</dbReference>
<dbReference type="Gene3D" id="3.40.30.10">
    <property type="entry name" value="Glutaredoxin"/>
    <property type="match status" value="1"/>
</dbReference>
<accession>A0A0F9JJK1</accession>
<evidence type="ECO:0000313" key="2">
    <source>
        <dbReference type="EMBL" id="KKM05941.1"/>
    </source>
</evidence>
<reference evidence="2" key="1">
    <citation type="journal article" date="2015" name="Nature">
        <title>Complex archaea that bridge the gap between prokaryotes and eukaryotes.</title>
        <authorList>
            <person name="Spang A."/>
            <person name="Saw J.H."/>
            <person name="Jorgensen S.L."/>
            <person name="Zaremba-Niedzwiedzka K."/>
            <person name="Martijn J."/>
            <person name="Lind A.E."/>
            <person name="van Eijk R."/>
            <person name="Schleper C."/>
            <person name="Guy L."/>
            <person name="Ettema T.J."/>
        </authorList>
    </citation>
    <scope>NUCLEOTIDE SEQUENCE</scope>
</reference>
<dbReference type="InterPro" id="IPR051470">
    <property type="entry name" value="Thiol:disulfide_interchange"/>
</dbReference>
<dbReference type="EMBL" id="LAZR01016105">
    <property type="protein sequence ID" value="KKM05941.1"/>
    <property type="molecule type" value="Genomic_DNA"/>
</dbReference>
<name>A0A0F9JJK1_9ZZZZ</name>